<sequence>MSFYSILLVVHIIAAVCGLGATFAMPVLMGLPKTVTQAKFAHSVAKGIEKIAKIGSLTLLVTGVALGAVNPYLFTKVWFVASLIIYVLVQPIVAGILPKKTAKQLSLLEETDGEDLPEEYMNIGKQMLPFNNIMHVSAIILIILMTLKPF</sequence>
<keyword evidence="1" id="KW-0812">Transmembrane</keyword>
<dbReference type="Proteomes" id="UP001226720">
    <property type="component" value="Unassembled WGS sequence"/>
</dbReference>
<evidence type="ECO:0000313" key="3">
    <source>
        <dbReference type="Proteomes" id="UP001226720"/>
    </source>
</evidence>
<feature type="transmembrane region" description="Helical" evidence="1">
    <location>
        <begin position="128"/>
        <end position="147"/>
    </location>
</feature>
<dbReference type="RefSeq" id="WP_301550778.1">
    <property type="nucleotide sequence ID" value="NZ_JAQRMZ010000002.1"/>
</dbReference>
<dbReference type="EMBL" id="JAUSWM010000001">
    <property type="protein sequence ID" value="MDQ0481765.1"/>
    <property type="molecule type" value="Genomic_DNA"/>
</dbReference>
<organism evidence="2 3">
    <name type="scientific">Guptibacillus hwajinpoensis</name>
    <dbReference type="NCBI Taxonomy" id="208199"/>
    <lineage>
        <taxon>Bacteria</taxon>
        <taxon>Bacillati</taxon>
        <taxon>Bacillota</taxon>
        <taxon>Bacilli</taxon>
        <taxon>Bacillales</taxon>
        <taxon>Guptibacillaceae</taxon>
        <taxon>Guptibacillus</taxon>
    </lineage>
</organism>
<keyword evidence="3" id="KW-1185">Reference proteome</keyword>
<protein>
    <submittedName>
        <fullName evidence="2">Membrane protein</fullName>
    </submittedName>
</protein>
<evidence type="ECO:0000313" key="2">
    <source>
        <dbReference type="EMBL" id="MDQ0481765.1"/>
    </source>
</evidence>
<feature type="transmembrane region" description="Helical" evidence="1">
    <location>
        <begin position="51"/>
        <end position="72"/>
    </location>
</feature>
<feature type="transmembrane region" description="Helical" evidence="1">
    <location>
        <begin position="78"/>
        <end position="97"/>
    </location>
</feature>
<name>A0ABU0JZC6_9BACL</name>
<feature type="transmembrane region" description="Helical" evidence="1">
    <location>
        <begin position="6"/>
        <end position="31"/>
    </location>
</feature>
<keyword evidence="1" id="KW-1133">Transmembrane helix</keyword>
<gene>
    <name evidence="2" type="ORF">QO000_000718</name>
</gene>
<comment type="caution">
    <text evidence="2">The sequence shown here is derived from an EMBL/GenBank/DDBJ whole genome shotgun (WGS) entry which is preliminary data.</text>
</comment>
<keyword evidence="1" id="KW-0472">Membrane</keyword>
<dbReference type="GeneID" id="301326086"/>
<dbReference type="InterPro" id="IPR018729">
    <property type="entry name" value="DUF2269_transmembrane"/>
</dbReference>
<reference evidence="2" key="1">
    <citation type="submission" date="2023-07" db="EMBL/GenBank/DDBJ databases">
        <title>Genomic Encyclopedia of Type Strains, Phase IV (KMG-IV): sequencing the most valuable type-strain genomes for metagenomic binning, comparative biology and taxonomic classification.</title>
        <authorList>
            <person name="Goeker M."/>
        </authorList>
    </citation>
    <scope>NUCLEOTIDE SEQUENCE [LARGE SCALE GENOMIC DNA]</scope>
    <source>
        <strain evidence="2">JSM 076093</strain>
    </source>
</reference>
<dbReference type="Pfam" id="PF10027">
    <property type="entry name" value="DUF2269"/>
    <property type="match status" value="1"/>
</dbReference>
<evidence type="ECO:0000256" key="1">
    <source>
        <dbReference type="SAM" id="Phobius"/>
    </source>
</evidence>
<accession>A0ABU0JZC6</accession>
<proteinExistence type="predicted"/>